<organism evidence="3 5">
    <name type="scientific">Mumia zhuanghuii</name>
    <dbReference type="NCBI Taxonomy" id="2585211"/>
    <lineage>
        <taxon>Bacteria</taxon>
        <taxon>Bacillati</taxon>
        <taxon>Actinomycetota</taxon>
        <taxon>Actinomycetes</taxon>
        <taxon>Propionibacteriales</taxon>
        <taxon>Nocardioidaceae</taxon>
        <taxon>Mumia</taxon>
    </lineage>
</organism>
<dbReference type="Gene3D" id="3.90.180.10">
    <property type="entry name" value="Medium-chain alcohol dehydrogenases, catalytic domain"/>
    <property type="match status" value="1"/>
</dbReference>
<sequence length="324" mass="34207">MKAIVQDEYGDADRLELRDVPPPLARPGEVLLDVHAAGLDRGAWHLMTGLPLVGRAAMGLRRPRWPVGMEVSGVVSAVGDGVTALAVGERVLGVGTATYAERARAKVKHLVRKPDELSYVEAAALPVSAVTALQAVRDVGRVSPGDRVLVIGASGGVGTYAVQLARVLGAEVAGVCRTEKVDGVRALGADPVVDYTRDDLADHAGRYDVVVDLGGLRPVRELRRLLTPRGTLVIAGGEGGGRMLGGLQRQFTALALSPFVRQRLATFVSVTKAEDLATVADLAARGEIRPVIDTTFPLDAMPDAMRALVRSDVLGKIVITVRED</sequence>
<name>A0A5C4MWB5_9ACTN</name>
<dbReference type="RefSeq" id="WP_139105128.1">
    <property type="nucleotide sequence ID" value="NZ_VDFR01000009.1"/>
</dbReference>
<protein>
    <submittedName>
        <fullName evidence="3">NAD(P)-dependent alcohol dehydrogenase</fullName>
    </submittedName>
</protein>
<proteinExistence type="predicted"/>
<dbReference type="PANTHER" id="PTHR11695">
    <property type="entry name" value="ALCOHOL DEHYDROGENASE RELATED"/>
    <property type="match status" value="1"/>
</dbReference>
<feature type="domain" description="Enoyl reductase (ER)" evidence="2">
    <location>
        <begin position="10"/>
        <end position="319"/>
    </location>
</feature>
<evidence type="ECO:0000259" key="2">
    <source>
        <dbReference type="SMART" id="SM00829"/>
    </source>
</evidence>
<dbReference type="GO" id="GO:0008270">
    <property type="term" value="F:zinc ion binding"/>
    <property type="evidence" value="ECO:0007669"/>
    <property type="project" value="InterPro"/>
</dbReference>
<dbReference type="OrthoDB" id="3175656at2"/>
<evidence type="ECO:0000313" key="4">
    <source>
        <dbReference type="EMBL" id="TNC51305.1"/>
    </source>
</evidence>
<dbReference type="GO" id="GO:0016491">
    <property type="term" value="F:oxidoreductase activity"/>
    <property type="evidence" value="ECO:0007669"/>
    <property type="project" value="UniProtKB-KW"/>
</dbReference>
<accession>A0A5C4MWB5</accession>
<dbReference type="EMBL" id="VDFR01000009">
    <property type="protein sequence ID" value="TNC51305.1"/>
    <property type="molecule type" value="Genomic_DNA"/>
</dbReference>
<dbReference type="InterPro" id="IPR020843">
    <property type="entry name" value="ER"/>
</dbReference>
<dbReference type="Gene3D" id="3.40.50.720">
    <property type="entry name" value="NAD(P)-binding Rossmann-like Domain"/>
    <property type="match status" value="1"/>
</dbReference>
<dbReference type="Pfam" id="PF08240">
    <property type="entry name" value="ADH_N"/>
    <property type="match status" value="1"/>
</dbReference>
<dbReference type="EMBL" id="VDFR01000036">
    <property type="protein sequence ID" value="TNC48402.1"/>
    <property type="molecule type" value="Genomic_DNA"/>
</dbReference>
<dbReference type="Proteomes" id="UP000306740">
    <property type="component" value="Unassembled WGS sequence"/>
</dbReference>
<dbReference type="Pfam" id="PF13602">
    <property type="entry name" value="ADH_zinc_N_2"/>
    <property type="match status" value="1"/>
</dbReference>
<dbReference type="PROSITE" id="PS01162">
    <property type="entry name" value="QOR_ZETA_CRYSTAL"/>
    <property type="match status" value="1"/>
</dbReference>
<evidence type="ECO:0000313" key="3">
    <source>
        <dbReference type="EMBL" id="TNC48402.1"/>
    </source>
</evidence>
<dbReference type="CDD" id="cd08267">
    <property type="entry name" value="MDR1"/>
    <property type="match status" value="1"/>
</dbReference>
<dbReference type="SMART" id="SM00829">
    <property type="entry name" value="PKS_ER"/>
    <property type="match status" value="1"/>
</dbReference>
<evidence type="ECO:0000313" key="5">
    <source>
        <dbReference type="Proteomes" id="UP000306740"/>
    </source>
</evidence>
<comment type="caution">
    <text evidence="3">The sequence shown here is derived from an EMBL/GenBank/DDBJ whole genome shotgun (WGS) entry which is preliminary data.</text>
</comment>
<dbReference type="InterPro" id="IPR036291">
    <property type="entry name" value="NAD(P)-bd_dom_sf"/>
</dbReference>
<reference evidence="3 5" key="1">
    <citation type="submission" date="2019-05" db="EMBL/GenBank/DDBJ databases">
        <title>Mumia sp. nov., isolated from the intestinal contents of plateau pika (Ochotona curzoniae) in the Qinghai-Tibet plateau of China.</title>
        <authorList>
            <person name="Tian Z."/>
        </authorList>
    </citation>
    <scope>NUCLEOTIDE SEQUENCE [LARGE SCALE GENOMIC DNA]</scope>
    <source>
        <strain evidence="5">527</strain>
        <strain evidence="3">Z527</strain>
    </source>
</reference>
<dbReference type="SUPFAM" id="SSF50129">
    <property type="entry name" value="GroES-like"/>
    <property type="match status" value="1"/>
</dbReference>
<dbReference type="PANTHER" id="PTHR11695:SF294">
    <property type="entry name" value="RETICULON-4-INTERACTING PROTEIN 1, MITOCHONDRIAL"/>
    <property type="match status" value="1"/>
</dbReference>
<keyword evidence="1" id="KW-0560">Oxidoreductase</keyword>
<dbReference type="InterPro" id="IPR050700">
    <property type="entry name" value="YIM1/Zinc_Alcohol_DH_Fams"/>
</dbReference>
<dbReference type="InterPro" id="IPR013154">
    <property type="entry name" value="ADH-like_N"/>
</dbReference>
<dbReference type="AlphaFoldDB" id="A0A5C4MWB5"/>
<dbReference type="SUPFAM" id="SSF51735">
    <property type="entry name" value="NAD(P)-binding Rossmann-fold domains"/>
    <property type="match status" value="1"/>
</dbReference>
<dbReference type="InterPro" id="IPR011032">
    <property type="entry name" value="GroES-like_sf"/>
</dbReference>
<dbReference type="InterPro" id="IPR002364">
    <property type="entry name" value="Quin_OxRdtase/zeta-crystal_CS"/>
</dbReference>
<evidence type="ECO:0000256" key="1">
    <source>
        <dbReference type="ARBA" id="ARBA00023002"/>
    </source>
</evidence>
<gene>
    <name evidence="4" type="ORF">FHE65_02025</name>
    <name evidence="3" type="ORF">FHE65_07395</name>
</gene>